<comment type="similarity">
    <text evidence="2">Belongs to the 'GDXG' lipolytic enzyme family.</text>
</comment>
<evidence type="ECO:0000313" key="7">
    <source>
        <dbReference type="EMBL" id="KAJ7384147.1"/>
    </source>
</evidence>
<dbReference type="PROSITE" id="PS00941">
    <property type="entry name" value="CARBOXYLESTERASE_B_2"/>
    <property type="match status" value="1"/>
</dbReference>
<evidence type="ECO:0000256" key="5">
    <source>
        <dbReference type="RuleBase" id="RU361235"/>
    </source>
</evidence>
<dbReference type="PANTHER" id="PTHR43903">
    <property type="entry name" value="NEUROLIGIN"/>
    <property type="match status" value="1"/>
</dbReference>
<dbReference type="Proteomes" id="UP001163046">
    <property type="component" value="Unassembled WGS sequence"/>
</dbReference>
<reference evidence="7" key="1">
    <citation type="submission" date="2023-01" db="EMBL/GenBank/DDBJ databases">
        <title>Genome assembly of the deep-sea coral Lophelia pertusa.</title>
        <authorList>
            <person name="Herrera S."/>
            <person name="Cordes E."/>
        </authorList>
    </citation>
    <scope>NUCLEOTIDE SEQUENCE</scope>
    <source>
        <strain evidence="7">USNM1676648</strain>
        <tissue evidence="7">Polyp</tissue>
    </source>
</reference>
<comment type="similarity">
    <text evidence="1 5">Belongs to the type-B carboxylesterase/lipase family.</text>
</comment>
<accession>A0A9X0D1X3</accession>
<evidence type="ECO:0000259" key="6">
    <source>
        <dbReference type="Pfam" id="PF00135"/>
    </source>
</evidence>
<dbReference type="InterPro" id="IPR051093">
    <property type="entry name" value="Neuroligin/BSAL"/>
</dbReference>
<keyword evidence="3 5" id="KW-0732">Signal</keyword>
<keyword evidence="4 5" id="KW-0378">Hydrolase</keyword>
<evidence type="ECO:0000256" key="2">
    <source>
        <dbReference type="ARBA" id="ARBA00010515"/>
    </source>
</evidence>
<dbReference type="Gene3D" id="3.40.50.1820">
    <property type="entry name" value="alpha/beta hydrolase"/>
    <property type="match status" value="1"/>
</dbReference>
<feature type="domain" description="Carboxylesterase type B" evidence="6">
    <location>
        <begin position="22"/>
        <end position="519"/>
    </location>
</feature>
<dbReference type="PROSITE" id="PS00122">
    <property type="entry name" value="CARBOXYLESTERASE_B_1"/>
    <property type="match status" value="1"/>
</dbReference>
<dbReference type="EMBL" id="MU825890">
    <property type="protein sequence ID" value="KAJ7384147.1"/>
    <property type="molecule type" value="Genomic_DNA"/>
</dbReference>
<sequence>MISTLLIRFSIFCVFVPLVTSVTVSTKYGDIEGLVASYPNVPTSFKSISKFLGVPFAAPPIGELRLKPPKPPKEWKPKVRPAKKHGNICFQCKRFEIFFKRYAASAYNFTYSEDCLYLDVYTPNVSLSLPVLVYIHGGAYELGTSITFTSDILALHGVVVVVIQYRLGPFGFLTTGDSAAPGNFGMLDQVEALKWVKENIEYFGGDPSKVTIFGQSAGGSSVGLHMLSPLSKDLFHQAIAQSGVDLNPFAIKPVSSGFSFAKELAQKLNCVTSDHEAMVACIREKKDVDIQKATESLRHLFTDDFRWGPVVDNNFLRDTPRNLRMIGKFKKVKLMIGFTSQEGSDLLGSMMSSSFGLAESVENGVSPSVFKDFIRKLAHARNSEKENADLIADALEFMYTPWPDNSDKYALRAQLVDLLGDYIFFAPSHEVADIHSQYAPVYMYEFAHRSVKASIYPEWMGVPHFENALYDFGLPLLPTLSSNYDAADRNVSLFIMAVYANFAKTGDPTPQPVSGVTWEVQLESQSLPAS</sequence>
<gene>
    <name evidence="7" type="ORF">OS493_023475</name>
</gene>
<feature type="chain" id="PRO_5041011673" description="Carboxylic ester hydrolase" evidence="5">
    <location>
        <begin position="22"/>
        <end position="530"/>
    </location>
</feature>
<comment type="caution">
    <text evidence="7">The sequence shown here is derived from an EMBL/GenBank/DDBJ whole genome shotgun (WGS) entry which is preliminary data.</text>
</comment>
<dbReference type="EC" id="3.1.1.-" evidence="5"/>
<feature type="signal peptide" evidence="5">
    <location>
        <begin position="1"/>
        <end position="21"/>
    </location>
</feature>
<dbReference type="GO" id="GO:0016787">
    <property type="term" value="F:hydrolase activity"/>
    <property type="evidence" value="ECO:0007669"/>
    <property type="project" value="UniProtKB-KW"/>
</dbReference>
<evidence type="ECO:0000256" key="1">
    <source>
        <dbReference type="ARBA" id="ARBA00005964"/>
    </source>
</evidence>
<dbReference type="InterPro" id="IPR019826">
    <property type="entry name" value="Carboxylesterase_B_AS"/>
</dbReference>
<dbReference type="InterPro" id="IPR029058">
    <property type="entry name" value="AB_hydrolase_fold"/>
</dbReference>
<evidence type="ECO:0000313" key="8">
    <source>
        <dbReference type="Proteomes" id="UP001163046"/>
    </source>
</evidence>
<protein>
    <recommendedName>
        <fullName evidence="5">Carboxylic ester hydrolase</fullName>
        <ecNumber evidence="5">3.1.1.-</ecNumber>
    </recommendedName>
</protein>
<dbReference type="SUPFAM" id="SSF53474">
    <property type="entry name" value="alpha/beta-Hydrolases"/>
    <property type="match status" value="1"/>
</dbReference>
<dbReference type="PROSITE" id="PS01173">
    <property type="entry name" value="LIPASE_GDXG_HIS"/>
    <property type="match status" value="1"/>
</dbReference>
<dbReference type="InterPro" id="IPR019819">
    <property type="entry name" value="Carboxylesterase_B_CS"/>
</dbReference>
<dbReference type="AlphaFoldDB" id="A0A9X0D1X3"/>
<organism evidence="7 8">
    <name type="scientific">Desmophyllum pertusum</name>
    <dbReference type="NCBI Taxonomy" id="174260"/>
    <lineage>
        <taxon>Eukaryota</taxon>
        <taxon>Metazoa</taxon>
        <taxon>Cnidaria</taxon>
        <taxon>Anthozoa</taxon>
        <taxon>Hexacorallia</taxon>
        <taxon>Scleractinia</taxon>
        <taxon>Caryophylliina</taxon>
        <taxon>Caryophylliidae</taxon>
        <taxon>Desmophyllum</taxon>
    </lineage>
</organism>
<dbReference type="OrthoDB" id="5959442at2759"/>
<proteinExistence type="inferred from homology"/>
<dbReference type="InterPro" id="IPR002168">
    <property type="entry name" value="Lipase_GDXG_HIS_AS"/>
</dbReference>
<evidence type="ECO:0000256" key="4">
    <source>
        <dbReference type="ARBA" id="ARBA00022801"/>
    </source>
</evidence>
<keyword evidence="8" id="KW-1185">Reference proteome</keyword>
<evidence type="ECO:0000256" key="3">
    <source>
        <dbReference type="ARBA" id="ARBA00022729"/>
    </source>
</evidence>
<dbReference type="Pfam" id="PF00135">
    <property type="entry name" value="COesterase"/>
    <property type="match status" value="1"/>
</dbReference>
<name>A0A9X0D1X3_9CNID</name>
<dbReference type="InterPro" id="IPR002018">
    <property type="entry name" value="CarbesteraseB"/>
</dbReference>